<gene>
    <name evidence="3" type="ORF">L3X38_014706</name>
</gene>
<name>A0AAD4WQT4_PRUDU</name>
<keyword evidence="4" id="KW-1185">Reference proteome</keyword>
<feature type="compositionally biased region" description="Polar residues" evidence="2">
    <location>
        <begin position="186"/>
        <end position="197"/>
    </location>
</feature>
<feature type="coiled-coil region" evidence="1">
    <location>
        <begin position="57"/>
        <end position="84"/>
    </location>
</feature>
<evidence type="ECO:0000313" key="3">
    <source>
        <dbReference type="EMBL" id="KAI5346827.1"/>
    </source>
</evidence>
<reference evidence="3 4" key="1">
    <citation type="journal article" date="2022" name="G3 (Bethesda)">
        <title>Whole-genome sequence and methylome profiling of the almond [Prunus dulcis (Mill.) D.A. Webb] cultivar 'Nonpareil'.</title>
        <authorList>
            <person name="D'Amico-Willman K.M."/>
            <person name="Ouma W.Z."/>
            <person name="Meulia T."/>
            <person name="Sideli G.M."/>
            <person name="Gradziel T.M."/>
            <person name="Fresnedo-Ramirez J."/>
        </authorList>
    </citation>
    <scope>NUCLEOTIDE SEQUENCE [LARGE SCALE GENOMIC DNA]</scope>
    <source>
        <strain evidence="3">Clone GOH B32 T37-40</strain>
    </source>
</reference>
<sequence>MSSFIRRILTKPKSLTNAFEKFRNGYSAVDAVAGTSKVVYTVATLGPMAAAAAAWKAFKYESDSAVLEERVKKLEDKVSNFSIRLGVIQECGGCGGWHLQSGVYRGHARVIAIVLFVVAAAAWKAFKYQSDSAVLEERVKKLEDKTHSATGQQGFCLMGLSSSGWRAPKGASSNCPRGLSWNPLATFQPSKGSSDPSCPNVRPPLENKRRQVRYLSRHEPSSSYSTDEQEEKGKELTELEDNGDGFYVGDEEEKYDEHGHHRHPTSKKEENLGLEVAKPTPTPSKLRPDISIKTLVAAPPKAEPARNEAPATRIEGFRPKVLVTEEAKKEATRPAT</sequence>
<evidence type="ECO:0000256" key="2">
    <source>
        <dbReference type="SAM" id="MobiDB-lite"/>
    </source>
</evidence>
<protein>
    <submittedName>
        <fullName evidence="3">Uncharacterized protein</fullName>
    </submittedName>
</protein>
<evidence type="ECO:0000256" key="1">
    <source>
        <dbReference type="SAM" id="Coils"/>
    </source>
</evidence>
<dbReference type="EMBL" id="JAJFAZ020000002">
    <property type="protein sequence ID" value="KAI5346827.1"/>
    <property type="molecule type" value="Genomic_DNA"/>
</dbReference>
<organism evidence="3 4">
    <name type="scientific">Prunus dulcis</name>
    <name type="common">Almond</name>
    <name type="synonym">Amygdalus dulcis</name>
    <dbReference type="NCBI Taxonomy" id="3755"/>
    <lineage>
        <taxon>Eukaryota</taxon>
        <taxon>Viridiplantae</taxon>
        <taxon>Streptophyta</taxon>
        <taxon>Embryophyta</taxon>
        <taxon>Tracheophyta</taxon>
        <taxon>Spermatophyta</taxon>
        <taxon>Magnoliopsida</taxon>
        <taxon>eudicotyledons</taxon>
        <taxon>Gunneridae</taxon>
        <taxon>Pentapetalae</taxon>
        <taxon>rosids</taxon>
        <taxon>fabids</taxon>
        <taxon>Rosales</taxon>
        <taxon>Rosaceae</taxon>
        <taxon>Amygdaloideae</taxon>
        <taxon>Amygdaleae</taxon>
        <taxon>Prunus</taxon>
    </lineage>
</organism>
<feature type="compositionally biased region" description="Acidic residues" evidence="2">
    <location>
        <begin position="238"/>
        <end position="254"/>
    </location>
</feature>
<dbReference type="AlphaFoldDB" id="A0AAD4WQT4"/>
<dbReference type="Proteomes" id="UP001054821">
    <property type="component" value="Chromosome 2"/>
</dbReference>
<accession>A0AAD4WQT4</accession>
<feature type="region of interest" description="Disordered" evidence="2">
    <location>
        <begin position="186"/>
        <end position="320"/>
    </location>
</feature>
<comment type="caution">
    <text evidence="3">The sequence shown here is derived from an EMBL/GenBank/DDBJ whole genome shotgun (WGS) entry which is preliminary data.</text>
</comment>
<evidence type="ECO:0000313" key="4">
    <source>
        <dbReference type="Proteomes" id="UP001054821"/>
    </source>
</evidence>
<keyword evidence="1" id="KW-0175">Coiled coil</keyword>
<proteinExistence type="predicted"/>